<sequence length="71" mass="8308">MSRRQKTFSHGSLYKAYPWQGNQTIKPRSKILAVLFIILKQLVKTGCAIERSRDILRFNYGCVNKLMMPVY</sequence>
<dbReference type="AlphaFoldDB" id="A0A2N9XW85"/>
<evidence type="ECO:0000313" key="2">
    <source>
        <dbReference type="Proteomes" id="UP000229434"/>
    </source>
</evidence>
<dbReference type="Proteomes" id="UP000229434">
    <property type="component" value="Unassembled WGS sequence"/>
</dbReference>
<evidence type="ECO:0000313" key="1">
    <source>
        <dbReference type="EMBL" id="PIT53931.1"/>
    </source>
</evidence>
<comment type="caution">
    <text evidence="1">The sequence shown here is derived from an EMBL/GenBank/DDBJ whole genome shotgun (WGS) entry which is preliminary data.</text>
</comment>
<reference evidence="1" key="1">
    <citation type="journal article" date="2017" name="MBio">
        <title>Type VI secretion-mediated competition in the bee gut microbiome.</title>
        <authorList>
            <person name="Steele M.I."/>
            <person name="Kwong W.K."/>
            <person name="Powell J.E."/>
            <person name="Whiteley M."/>
            <person name="Moran N.A."/>
        </authorList>
    </citation>
    <scope>NUCLEOTIDE SEQUENCE [LARGE SCALE GENOMIC DNA]</scope>
    <source>
        <strain evidence="1">Nev3CBA3</strain>
    </source>
</reference>
<protein>
    <submittedName>
        <fullName evidence="1">Uncharacterized protein</fullName>
    </submittedName>
</protein>
<organism evidence="1 2">
    <name type="scientific">Snodgrassella alvi</name>
    <dbReference type="NCBI Taxonomy" id="1196083"/>
    <lineage>
        <taxon>Bacteria</taxon>
        <taxon>Pseudomonadati</taxon>
        <taxon>Pseudomonadota</taxon>
        <taxon>Betaproteobacteria</taxon>
        <taxon>Neisseriales</taxon>
        <taxon>Neisseriaceae</taxon>
        <taxon>Snodgrassella</taxon>
    </lineage>
</organism>
<accession>A0A2N9XW85</accession>
<proteinExistence type="predicted"/>
<dbReference type="EMBL" id="MEIS01000118">
    <property type="protein sequence ID" value="PIT53931.1"/>
    <property type="molecule type" value="Genomic_DNA"/>
</dbReference>
<gene>
    <name evidence="1" type="ORF">BHC49_09570</name>
</gene>
<name>A0A2N9XW85_9NEIS</name>